<keyword evidence="4" id="KW-0812">Transmembrane</keyword>
<organism evidence="6 7">
    <name type="scientific">Saccharothrix yanglingensis</name>
    <dbReference type="NCBI Taxonomy" id="659496"/>
    <lineage>
        <taxon>Bacteria</taxon>
        <taxon>Bacillati</taxon>
        <taxon>Actinomycetota</taxon>
        <taxon>Actinomycetes</taxon>
        <taxon>Pseudonocardiales</taxon>
        <taxon>Pseudonocardiaceae</taxon>
        <taxon>Saccharothrix</taxon>
    </lineage>
</organism>
<feature type="domain" description="Putative zinc-finger" evidence="5">
    <location>
        <begin position="11"/>
        <end position="37"/>
    </location>
</feature>
<keyword evidence="1" id="KW-0805">Transcription regulation</keyword>
<keyword evidence="2" id="KW-0804">Transcription</keyword>
<feature type="transmembrane region" description="Helical" evidence="4">
    <location>
        <begin position="90"/>
        <end position="113"/>
    </location>
</feature>
<dbReference type="InterPro" id="IPR027383">
    <property type="entry name" value="Znf_put"/>
</dbReference>
<evidence type="ECO:0000313" key="6">
    <source>
        <dbReference type="EMBL" id="MDQ2585488.1"/>
    </source>
</evidence>
<dbReference type="Gene3D" id="1.10.10.1320">
    <property type="entry name" value="Anti-sigma factor, zinc-finger domain"/>
    <property type="match status" value="1"/>
</dbReference>
<accession>A0ABU0X058</accession>
<proteinExistence type="predicted"/>
<evidence type="ECO:0000313" key="7">
    <source>
        <dbReference type="Proteomes" id="UP001225605"/>
    </source>
</evidence>
<name>A0ABU0X058_9PSEU</name>
<dbReference type="Proteomes" id="UP001225605">
    <property type="component" value="Unassembled WGS sequence"/>
</dbReference>
<gene>
    <name evidence="6" type="ORF">CKY47_16175</name>
</gene>
<evidence type="ECO:0000256" key="3">
    <source>
        <dbReference type="SAM" id="MobiDB-lite"/>
    </source>
</evidence>
<keyword evidence="7" id="KW-1185">Reference proteome</keyword>
<dbReference type="Pfam" id="PF13490">
    <property type="entry name" value="zf-HC2"/>
    <property type="match status" value="1"/>
</dbReference>
<protein>
    <submittedName>
        <fullName evidence="6">Anti-sigma factor</fullName>
    </submittedName>
</protein>
<keyword evidence="4" id="KW-1133">Transmembrane helix</keyword>
<evidence type="ECO:0000259" key="5">
    <source>
        <dbReference type="Pfam" id="PF13490"/>
    </source>
</evidence>
<evidence type="ECO:0000256" key="4">
    <source>
        <dbReference type="SAM" id="Phobius"/>
    </source>
</evidence>
<evidence type="ECO:0000256" key="2">
    <source>
        <dbReference type="ARBA" id="ARBA00023163"/>
    </source>
</evidence>
<dbReference type="RefSeq" id="WP_306746679.1">
    <property type="nucleotide sequence ID" value="NZ_NSDM01000006.1"/>
</dbReference>
<feature type="region of interest" description="Disordered" evidence="3">
    <location>
        <begin position="115"/>
        <end position="145"/>
    </location>
</feature>
<evidence type="ECO:0000256" key="1">
    <source>
        <dbReference type="ARBA" id="ARBA00023015"/>
    </source>
</evidence>
<sequence>MNSPTDHIDVAAYVLGILDEDEVDAFENHLAQCRRCALDLRDFAELPDLIDEADANGMLRSNTGERPDGRSVRAMIDEVSEQRARKRRNVALMAAAAAVLLVVLTAVVSVNVASPSDSVAGSSTSSRAPAPSNAAKDVPAPDPAGTLARTDAATGVAAKITAVPEQWGTSLELEVKGAKGPTRCELVAKSRTGETLVLGSWAVGATSPETQPVRLQAAVGLRWHEITEFSVRDTREGATLVRLPTS</sequence>
<keyword evidence="4" id="KW-0472">Membrane</keyword>
<reference evidence="6 7" key="1">
    <citation type="submission" date="2017-06" db="EMBL/GenBank/DDBJ databases">
        <title>Cultured bacterium strain Saccharothrix yanglingensis Hhs.015.</title>
        <authorList>
            <person name="Xia Y."/>
        </authorList>
    </citation>
    <scope>NUCLEOTIDE SEQUENCE [LARGE SCALE GENOMIC DNA]</scope>
    <source>
        <strain evidence="6 7">Hhs.015</strain>
    </source>
</reference>
<dbReference type="InterPro" id="IPR041916">
    <property type="entry name" value="Anti_sigma_zinc_sf"/>
</dbReference>
<feature type="compositionally biased region" description="Polar residues" evidence="3">
    <location>
        <begin position="115"/>
        <end position="127"/>
    </location>
</feature>
<dbReference type="EMBL" id="NSDM01000006">
    <property type="protein sequence ID" value="MDQ2585488.1"/>
    <property type="molecule type" value="Genomic_DNA"/>
</dbReference>
<comment type="caution">
    <text evidence="6">The sequence shown here is derived from an EMBL/GenBank/DDBJ whole genome shotgun (WGS) entry which is preliminary data.</text>
</comment>